<dbReference type="GO" id="GO:0006107">
    <property type="term" value="P:oxaloacetate metabolic process"/>
    <property type="evidence" value="ECO:0007669"/>
    <property type="project" value="TreeGrafter"/>
</dbReference>
<dbReference type="InterPro" id="IPR011206">
    <property type="entry name" value="Citrate_lyase_beta/mcl1/mcl2"/>
</dbReference>
<comment type="cofactor">
    <cofactor evidence="1">
        <name>Mg(2+)</name>
        <dbReference type="ChEBI" id="CHEBI:18420"/>
    </cofactor>
</comment>
<reference evidence="5" key="1">
    <citation type="submission" date="2019-08" db="EMBL/GenBank/DDBJ databases">
        <authorList>
            <person name="Kucharzyk K."/>
            <person name="Murdoch R.W."/>
            <person name="Higgins S."/>
            <person name="Loffler F."/>
        </authorList>
    </citation>
    <scope>NUCLEOTIDE SEQUENCE</scope>
</reference>
<proteinExistence type="predicted"/>
<evidence type="ECO:0000256" key="2">
    <source>
        <dbReference type="ARBA" id="ARBA00022723"/>
    </source>
</evidence>
<dbReference type="Pfam" id="PF03328">
    <property type="entry name" value="HpcH_HpaI"/>
    <property type="match status" value="1"/>
</dbReference>
<organism evidence="5">
    <name type="scientific">bioreactor metagenome</name>
    <dbReference type="NCBI Taxonomy" id="1076179"/>
    <lineage>
        <taxon>unclassified sequences</taxon>
        <taxon>metagenomes</taxon>
        <taxon>ecological metagenomes</taxon>
    </lineage>
</organism>
<keyword evidence="5" id="KW-0456">Lyase</keyword>
<keyword evidence="3" id="KW-0460">Magnesium</keyword>
<dbReference type="InterPro" id="IPR005000">
    <property type="entry name" value="Aldolase/citrate-lyase_domain"/>
</dbReference>
<comment type="caution">
    <text evidence="5">The sequence shown here is derived from an EMBL/GenBank/DDBJ whole genome shotgun (WGS) entry which is preliminary data.</text>
</comment>
<gene>
    <name evidence="5" type="primary">mcl1_1</name>
    <name evidence="5" type="ORF">SDC9_16974</name>
</gene>
<dbReference type="InterPro" id="IPR015813">
    <property type="entry name" value="Pyrv/PenolPyrv_kinase-like_dom"/>
</dbReference>
<dbReference type="PIRSF" id="PIRSF015582">
    <property type="entry name" value="Cit_lyase_B"/>
    <property type="match status" value="1"/>
</dbReference>
<evidence type="ECO:0000259" key="4">
    <source>
        <dbReference type="Pfam" id="PF03328"/>
    </source>
</evidence>
<dbReference type="FunFam" id="3.20.20.60:FF:000020">
    <property type="entry name" value="Malyl-CoA lyase"/>
    <property type="match status" value="1"/>
</dbReference>
<name>A0A644TZX7_9ZZZZ</name>
<dbReference type="PANTHER" id="PTHR32308">
    <property type="entry name" value="LYASE BETA SUBUNIT, PUTATIVE (AFU_ORTHOLOGUE AFUA_4G13030)-RELATED"/>
    <property type="match status" value="1"/>
</dbReference>
<dbReference type="AlphaFoldDB" id="A0A644TZX7"/>
<dbReference type="EC" id="4.1.3.24" evidence="5"/>
<dbReference type="PANTHER" id="PTHR32308:SF10">
    <property type="entry name" value="CITRATE LYASE SUBUNIT BETA"/>
    <property type="match status" value="1"/>
</dbReference>
<protein>
    <submittedName>
        <fullName evidence="5">L-malyl-CoA/beta-methylmalyl-CoA lyase</fullName>
        <ecNumber evidence="5">4.1.3.24</ecNumber>
    </submittedName>
</protein>
<evidence type="ECO:0000256" key="1">
    <source>
        <dbReference type="ARBA" id="ARBA00001946"/>
    </source>
</evidence>
<sequence>MQVFFLPRDSSPRSGLDSAIAKQGLHADAQDYISTATKLVTYLPRGAMSFRVQPPAPARPNRCQLFGPGSRPAIFEKMAKSAADVINLDLEDSVAPDDKAQARRNIIAASHDIDWGNKYLSVRINGLDTPYWYRDVVELLEEGSERIDQIMIPKVGCAADVYAVDALVTAIEAAKGRKKRISLEVIIETAAGIAHVEEIAASSPRLQAMSLGAADFAASMGMATTGIGGTQENYYMIREGAKYWSDPWHWAQTAIVAACRTHGILPVDGPFGDFSDDEGFRAQALRSATLGMVGKWAIHPKQVALANEVFTPSEAAVTEAREILAAMEKAKAEGAGATVYKGRLVDIASIRQAEVIVRQAEMMKA</sequence>
<dbReference type="Gene3D" id="3.20.20.60">
    <property type="entry name" value="Phosphoenolpyruvate-binding domains"/>
    <property type="match status" value="1"/>
</dbReference>
<dbReference type="SUPFAM" id="SSF51621">
    <property type="entry name" value="Phosphoenolpyruvate/pyruvate domain"/>
    <property type="match status" value="1"/>
</dbReference>
<dbReference type="InterPro" id="IPR040442">
    <property type="entry name" value="Pyrv_kinase-like_dom_sf"/>
</dbReference>
<feature type="domain" description="HpcH/HpaI aldolase/citrate lyase" evidence="4">
    <location>
        <begin position="62"/>
        <end position="300"/>
    </location>
</feature>
<dbReference type="GO" id="GO:0016829">
    <property type="term" value="F:lyase activity"/>
    <property type="evidence" value="ECO:0007669"/>
    <property type="project" value="UniProtKB-KW"/>
</dbReference>
<accession>A0A644TZX7</accession>
<evidence type="ECO:0000256" key="3">
    <source>
        <dbReference type="ARBA" id="ARBA00022842"/>
    </source>
</evidence>
<evidence type="ECO:0000313" key="5">
    <source>
        <dbReference type="EMBL" id="MPL71201.1"/>
    </source>
</evidence>
<dbReference type="EMBL" id="VSSQ01000057">
    <property type="protein sequence ID" value="MPL71201.1"/>
    <property type="molecule type" value="Genomic_DNA"/>
</dbReference>
<dbReference type="GO" id="GO:0000287">
    <property type="term" value="F:magnesium ion binding"/>
    <property type="evidence" value="ECO:0007669"/>
    <property type="project" value="TreeGrafter"/>
</dbReference>
<keyword evidence="2" id="KW-0479">Metal-binding</keyword>